<dbReference type="AlphaFoldDB" id="E0UCI2"/>
<name>E0UCI2_GLOV7</name>
<reference evidence="2" key="1">
    <citation type="journal article" date="2011" name="MBio">
        <title>Novel metabolic attributes of the genus Cyanothece, comprising a group of unicellular nitrogen-fixing Cyanobacteria.</title>
        <authorList>
            <person name="Bandyopadhyay A."/>
            <person name="Elvitigala T."/>
            <person name="Welsh E."/>
            <person name="Stockel J."/>
            <person name="Liberton M."/>
            <person name="Min H."/>
            <person name="Sherman L.A."/>
            <person name="Pakrasi H.B."/>
        </authorList>
    </citation>
    <scope>NUCLEOTIDE SEQUENCE [LARGE SCALE GENOMIC DNA]</scope>
    <source>
        <strain evidence="2">PCC 7822</strain>
    </source>
</reference>
<keyword evidence="2" id="KW-1185">Reference proteome</keyword>
<dbReference type="HOGENOM" id="CLU_1583772_0_0_3"/>
<dbReference type="KEGG" id="cyj:Cyan7822_2071"/>
<protein>
    <submittedName>
        <fullName evidence="1">Uncharacterized protein</fullName>
    </submittedName>
</protein>
<gene>
    <name evidence="1" type="ordered locus">Cyan7822_2071</name>
</gene>
<evidence type="ECO:0000313" key="1">
    <source>
        <dbReference type="EMBL" id="ADN14053.1"/>
    </source>
</evidence>
<dbReference type="Proteomes" id="UP000008206">
    <property type="component" value="Chromosome"/>
</dbReference>
<sequence>MDIVTISGIFTAITTGAKFLKESTQIAAEISKNGTQIVDNITTAYGKIKSFFIRDKKIDESAFAFLESNPNNEVAKNAIKQTIESVLDDDTARNNELAENIAQILEAINNIPQNSAEELQRTVGLDLRESKSALVKYKEVVAEKGTTAIDARKSEGATFEGESLRTKK</sequence>
<dbReference type="RefSeq" id="WP_013322159.1">
    <property type="nucleotide sequence ID" value="NC_014501.1"/>
</dbReference>
<organism evidence="1 2">
    <name type="scientific">Gloeothece verrucosa (strain PCC 7822)</name>
    <name type="common">Cyanothece sp. (strain PCC 7822)</name>
    <dbReference type="NCBI Taxonomy" id="497965"/>
    <lineage>
        <taxon>Bacteria</taxon>
        <taxon>Bacillati</taxon>
        <taxon>Cyanobacteriota</taxon>
        <taxon>Cyanophyceae</taxon>
        <taxon>Oscillatoriophycideae</taxon>
        <taxon>Chroococcales</taxon>
        <taxon>Aphanothecaceae</taxon>
        <taxon>Gloeothece</taxon>
        <taxon>Gloeothece verrucosa</taxon>
    </lineage>
</organism>
<proteinExistence type="predicted"/>
<accession>E0UCI2</accession>
<dbReference type="EMBL" id="CP002198">
    <property type="protein sequence ID" value="ADN14053.1"/>
    <property type="molecule type" value="Genomic_DNA"/>
</dbReference>
<evidence type="ECO:0000313" key="2">
    <source>
        <dbReference type="Proteomes" id="UP000008206"/>
    </source>
</evidence>